<proteinExistence type="predicted"/>
<dbReference type="InterPro" id="IPR011990">
    <property type="entry name" value="TPR-like_helical_dom_sf"/>
</dbReference>
<evidence type="ECO:0000256" key="1">
    <source>
        <dbReference type="PROSITE-ProRule" id="PRU00339"/>
    </source>
</evidence>
<sequence length="614" mass="70541">MKYCFFVNRLVYSVLLLVLFSCTNTENNQIDFDETLKITDSLSQFNYEKSINILDSLQSNLKGLTPQQNALILFKKGEIYYVNDLFLEAINTHKKAKDLFINLNDNYNTTRSLITLSAANLRFNNLEKAQEFALEALKNASSLKDKRLLAKANNLLFQLHFTLKDYPKALEYIKKADNIFTNQNDTTSVIAIKSNIAGIYLKQKEYNKALLAYQEALELGKNIKSPQTIVKLLNNIGYTYIETEQYASAAKFLQAAISVNKNISVINGAPYKGLGFTYFLNNDFVTAKAYYKKAIEIFEQNKDTPQQIQILDKLITIAIRTNKPEEALAYQEKRDALQIKQHTKETERLLHFSTVKYKAKEKEAELLFLKQISAKNRLLYGSLVAALLLLLVLLGAYLYITKLKAANKASELEQSLLRMQMNPHFIFNTLAAIQNITLEKDPVKSSNYIAKFAKLIRQNFDYVRKEEISLEREINMISNYIETQQLRFDYAFKYILNVAENCDVKSLKVPPMLLQPFLENAIEYGLKEKKDGGILELNITKENTKLCFVIKDNGVGRSHQSKTKKSKELHATDVFKERLKLRKKGEEKSFKIQDLYSENNEAIGTKITFKINIV</sequence>
<dbReference type="InterPro" id="IPR010559">
    <property type="entry name" value="Sig_transdc_His_kin_internal"/>
</dbReference>
<dbReference type="Pfam" id="PF13424">
    <property type="entry name" value="TPR_12"/>
    <property type="match status" value="1"/>
</dbReference>
<feature type="repeat" description="TPR" evidence="1">
    <location>
        <begin position="230"/>
        <end position="263"/>
    </location>
</feature>
<dbReference type="Gene3D" id="3.30.565.10">
    <property type="entry name" value="Histidine kinase-like ATPase, C-terminal domain"/>
    <property type="match status" value="1"/>
</dbReference>
<dbReference type="PANTHER" id="PTHR34220:SF7">
    <property type="entry name" value="SENSOR HISTIDINE KINASE YPDA"/>
    <property type="match status" value="1"/>
</dbReference>
<name>A0ABN0RLK1_9FLAO</name>
<dbReference type="PROSITE" id="PS51257">
    <property type="entry name" value="PROKAR_LIPOPROTEIN"/>
    <property type="match status" value="1"/>
</dbReference>
<keyword evidence="5" id="KW-0418">Kinase</keyword>
<protein>
    <submittedName>
        <fullName evidence="5">Signal transduction histidine kinase LytS</fullName>
    </submittedName>
</protein>
<evidence type="ECO:0000313" key="5">
    <source>
        <dbReference type="EMBL" id="EWH12661.1"/>
    </source>
</evidence>
<dbReference type="RefSeq" id="WP_034646400.1">
    <property type="nucleotide sequence ID" value="NZ_ARZX01000019.1"/>
</dbReference>
<evidence type="ECO:0000256" key="3">
    <source>
        <dbReference type="SAM" id="SignalP"/>
    </source>
</evidence>
<evidence type="ECO:0000259" key="4">
    <source>
        <dbReference type="Pfam" id="PF06580"/>
    </source>
</evidence>
<feature type="transmembrane region" description="Helical" evidence="2">
    <location>
        <begin position="378"/>
        <end position="400"/>
    </location>
</feature>
<dbReference type="PANTHER" id="PTHR34220">
    <property type="entry name" value="SENSOR HISTIDINE KINASE YPDA"/>
    <property type="match status" value="1"/>
</dbReference>
<evidence type="ECO:0000313" key="6">
    <source>
        <dbReference type="Proteomes" id="UP000019275"/>
    </source>
</evidence>
<keyword evidence="2" id="KW-0472">Membrane</keyword>
<feature type="repeat" description="TPR" evidence="1">
    <location>
        <begin position="268"/>
        <end position="301"/>
    </location>
</feature>
<gene>
    <name evidence="5" type="ORF">KLA_13639</name>
</gene>
<keyword evidence="1" id="KW-0802">TPR repeat</keyword>
<dbReference type="InterPro" id="IPR019734">
    <property type="entry name" value="TPR_rpt"/>
</dbReference>
<dbReference type="PROSITE" id="PS50005">
    <property type="entry name" value="TPR"/>
    <property type="match status" value="3"/>
</dbReference>
<keyword evidence="3" id="KW-0732">Signal</keyword>
<feature type="chain" id="PRO_5047316483" evidence="3">
    <location>
        <begin position="28"/>
        <end position="614"/>
    </location>
</feature>
<keyword evidence="2" id="KW-1133">Transmembrane helix</keyword>
<keyword evidence="2" id="KW-0812">Transmembrane</keyword>
<dbReference type="InterPro" id="IPR036890">
    <property type="entry name" value="HATPase_C_sf"/>
</dbReference>
<reference evidence="5 6" key="1">
    <citation type="journal article" date="2014" name="Genome Announc.">
        <title>Draft Genome Sequence of the Carrageenan-Degrading Bacterium Cellulophaga sp. Strain KL-A, Isolated from Decaying Marine Algae.</title>
        <authorList>
            <person name="Shan D."/>
            <person name="Ying J."/>
            <person name="Li X."/>
            <person name="Gao Z."/>
            <person name="Wei G."/>
            <person name="Shao Z."/>
        </authorList>
    </citation>
    <scope>NUCLEOTIDE SEQUENCE [LARGE SCALE GENOMIC DNA]</scope>
    <source>
        <strain evidence="5 6">KL-A</strain>
    </source>
</reference>
<dbReference type="SUPFAM" id="SSF55874">
    <property type="entry name" value="ATPase domain of HSP90 chaperone/DNA topoisomerase II/histidine kinase"/>
    <property type="match status" value="1"/>
</dbReference>
<dbReference type="Proteomes" id="UP000019275">
    <property type="component" value="Unassembled WGS sequence"/>
</dbReference>
<accession>A0ABN0RLK1</accession>
<keyword evidence="5" id="KW-0808">Transferase</keyword>
<dbReference type="SMART" id="SM00028">
    <property type="entry name" value="TPR"/>
    <property type="match status" value="5"/>
</dbReference>
<comment type="caution">
    <text evidence="5">The sequence shown here is derived from an EMBL/GenBank/DDBJ whole genome shotgun (WGS) entry which is preliminary data.</text>
</comment>
<feature type="domain" description="Signal transduction histidine kinase internal region" evidence="4">
    <location>
        <begin position="413"/>
        <end position="490"/>
    </location>
</feature>
<dbReference type="GO" id="GO:0016301">
    <property type="term" value="F:kinase activity"/>
    <property type="evidence" value="ECO:0007669"/>
    <property type="project" value="UniProtKB-KW"/>
</dbReference>
<dbReference type="Pfam" id="PF13181">
    <property type="entry name" value="TPR_8"/>
    <property type="match status" value="1"/>
</dbReference>
<dbReference type="SUPFAM" id="SSF48452">
    <property type="entry name" value="TPR-like"/>
    <property type="match status" value="1"/>
</dbReference>
<dbReference type="EMBL" id="ARZX01000019">
    <property type="protein sequence ID" value="EWH12661.1"/>
    <property type="molecule type" value="Genomic_DNA"/>
</dbReference>
<dbReference type="Gene3D" id="1.25.40.10">
    <property type="entry name" value="Tetratricopeptide repeat domain"/>
    <property type="match status" value="2"/>
</dbReference>
<feature type="signal peptide" evidence="3">
    <location>
        <begin position="1"/>
        <end position="27"/>
    </location>
</feature>
<dbReference type="InterPro" id="IPR050640">
    <property type="entry name" value="Bact_2-comp_sensor_kinase"/>
</dbReference>
<organism evidence="5 6">
    <name type="scientific">Cellulophaga geojensis KL-A</name>
    <dbReference type="NCBI Taxonomy" id="1328323"/>
    <lineage>
        <taxon>Bacteria</taxon>
        <taxon>Pseudomonadati</taxon>
        <taxon>Bacteroidota</taxon>
        <taxon>Flavobacteriia</taxon>
        <taxon>Flavobacteriales</taxon>
        <taxon>Flavobacteriaceae</taxon>
        <taxon>Cellulophaga</taxon>
    </lineage>
</organism>
<keyword evidence="6" id="KW-1185">Reference proteome</keyword>
<feature type="repeat" description="TPR" evidence="1">
    <location>
        <begin position="190"/>
        <end position="223"/>
    </location>
</feature>
<evidence type="ECO:0000256" key="2">
    <source>
        <dbReference type="SAM" id="Phobius"/>
    </source>
</evidence>
<dbReference type="Pfam" id="PF06580">
    <property type="entry name" value="His_kinase"/>
    <property type="match status" value="1"/>
</dbReference>